<organism evidence="1 2">
    <name type="scientific">Arctium lappa</name>
    <name type="common">Greater burdock</name>
    <name type="synonym">Lappa major</name>
    <dbReference type="NCBI Taxonomy" id="4217"/>
    <lineage>
        <taxon>Eukaryota</taxon>
        <taxon>Viridiplantae</taxon>
        <taxon>Streptophyta</taxon>
        <taxon>Embryophyta</taxon>
        <taxon>Tracheophyta</taxon>
        <taxon>Spermatophyta</taxon>
        <taxon>Magnoliopsida</taxon>
        <taxon>eudicotyledons</taxon>
        <taxon>Gunneridae</taxon>
        <taxon>Pentapetalae</taxon>
        <taxon>asterids</taxon>
        <taxon>campanulids</taxon>
        <taxon>Asterales</taxon>
        <taxon>Asteraceae</taxon>
        <taxon>Carduoideae</taxon>
        <taxon>Cardueae</taxon>
        <taxon>Arctiinae</taxon>
        <taxon>Arctium</taxon>
    </lineage>
</organism>
<proteinExistence type="predicted"/>
<evidence type="ECO:0000313" key="2">
    <source>
        <dbReference type="Proteomes" id="UP001055879"/>
    </source>
</evidence>
<sequence>MLRADSGGYPHSLEWRNTKHLEQRFAVEAPRSVVPKILDMEVVEALGKEIHHRRRAQEATADDAESRLERSSLRENVGRRGFYRPSHLQSNMGLNWQSKMKIMYRSWIPRLPESAELVVQNTVGAIVGNKISGEGGSRGHAARKTEEQ</sequence>
<gene>
    <name evidence="1" type="ORF">L6452_19974</name>
</gene>
<dbReference type="Proteomes" id="UP001055879">
    <property type="component" value="Linkage Group LG06"/>
</dbReference>
<comment type="caution">
    <text evidence="1">The sequence shown here is derived from an EMBL/GenBank/DDBJ whole genome shotgun (WGS) entry which is preliminary data.</text>
</comment>
<accession>A0ACB9B996</accession>
<reference evidence="2" key="1">
    <citation type="journal article" date="2022" name="Mol. Ecol. Resour.">
        <title>The genomes of chicory, endive, great burdock and yacon provide insights into Asteraceae palaeo-polyploidization history and plant inulin production.</title>
        <authorList>
            <person name="Fan W."/>
            <person name="Wang S."/>
            <person name="Wang H."/>
            <person name="Wang A."/>
            <person name="Jiang F."/>
            <person name="Liu H."/>
            <person name="Zhao H."/>
            <person name="Xu D."/>
            <person name="Zhang Y."/>
        </authorList>
    </citation>
    <scope>NUCLEOTIDE SEQUENCE [LARGE SCALE GENOMIC DNA]</scope>
    <source>
        <strain evidence="2">cv. Niubang</strain>
    </source>
</reference>
<name>A0ACB9B996_ARCLA</name>
<reference evidence="1 2" key="2">
    <citation type="journal article" date="2022" name="Mol. Ecol. Resour.">
        <title>The genomes of chicory, endive, great burdock and yacon provide insights into Asteraceae paleo-polyploidization history and plant inulin production.</title>
        <authorList>
            <person name="Fan W."/>
            <person name="Wang S."/>
            <person name="Wang H."/>
            <person name="Wang A."/>
            <person name="Jiang F."/>
            <person name="Liu H."/>
            <person name="Zhao H."/>
            <person name="Xu D."/>
            <person name="Zhang Y."/>
        </authorList>
    </citation>
    <scope>NUCLEOTIDE SEQUENCE [LARGE SCALE GENOMIC DNA]</scope>
    <source>
        <strain evidence="2">cv. Niubang</strain>
    </source>
</reference>
<keyword evidence="2" id="KW-1185">Reference proteome</keyword>
<evidence type="ECO:0000313" key="1">
    <source>
        <dbReference type="EMBL" id="KAI3719084.1"/>
    </source>
</evidence>
<dbReference type="EMBL" id="CM042052">
    <property type="protein sequence ID" value="KAI3719084.1"/>
    <property type="molecule type" value="Genomic_DNA"/>
</dbReference>
<protein>
    <submittedName>
        <fullName evidence="1">Uncharacterized protein</fullName>
    </submittedName>
</protein>